<organism evidence="3 4">
    <name type="scientific">Flavobacterium piscisymbiosum</name>
    <dbReference type="NCBI Taxonomy" id="2893753"/>
    <lineage>
        <taxon>Bacteria</taxon>
        <taxon>Pseudomonadati</taxon>
        <taxon>Bacteroidota</taxon>
        <taxon>Flavobacteriia</taxon>
        <taxon>Flavobacteriales</taxon>
        <taxon>Flavobacteriaceae</taxon>
        <taxon>Flavobacterium</taxon>
    </lineage>
</organism>
<dbReference type="EMBL" id="JAJJMM010000001">
    <property type="protein sequence ID" value="MCC9063634.1"/>
    <property type="molecule type" value="Genomic_DNA"/>
</dbReference>
<feature type="domain" description="Peptidase S9 prolyl oligopeptidase catalytic" evidence="2">
    <location>
        <begin position="706"/>
        <end position="875"/>
    </location>
</feature>
<dbReference type="Proteomes" id="UP001430679">
    <property type="component" value="Unassembled WGS sequence"/>
</dbReference>
<sequence length="887" mass="101199">MTKAVFTNKCKPSCFSSVPILEFLFLFFILPLVTCPSWGQVVQKKDLTPADYKLWGEVHLDGISPDEKWASYKLTHENGNDTLFVQNIKTGSRHSFVDAEKTIFTRDKFFLYMISSDLNILNLESSNVETISGVEQYQYNEDTDVLLIHLGSGTEKGTLLIKSLKSGYLTKIKDVSYFAVNLKGGMLACSTITDNKSSVAIINLRNPQVIKWIFKNSVEQFTGLTWQKEGFAVAFLGNALEQKINALYYFTMSDSKLHQLIPAKQPDFPEGGTIVYDVFSPLVISDDLKKVFFSIKNDTGNSENLTKTTVEIWNANDKWIYPQNKYLGNFQNRPKLALWKPSSNNVKIITTNELPEVMLNGDMNYAVLSNPINYDPHSEKILSRDFYVLNLDTFEKKIFLKNQPFEPWALNPSPGGKYFAYVKNDNWWLYNFQTDIHTNISEKAGTNFVGKDQELVPESVYGSPGWSLEDKDILIYDQYDIWAATPDGTSCRRLTKGRELGIKYRIASRPNKFGNDYLFDGPVAGNFDLNQDLFMCGSGQDGQTGYFRWNKKSGENAISYGNYYADEIKYSKTKKMILFREQNFDRSPELFNSSTVADKKSFFKSNPQHKNYFWGRSELIEFQNSKSKKLKSVLFYPANYDPKIKYPMIVNIYERQSQELHVYNNPSFENGGGFNSTLMTAQGYFVLLPDIALEYQNPGLSAADCVVTSVKEIIKKDIVNPNKIGLMGHSFGGFESSFIITQTKLFAAAIASGGITDLFSFYNSIGRSGTPEKWRFHGEQWNMGKSPFEIPSLYEANSPIVNASKITTPVLLWTGKNDRQVDPHQSYEFYLALRQLEKKSIMLIYPDQGHVITDPISQKDITIRTLEWFNYYLKDNHSYPWITSGTK</sequence>
<dbReference type="PANTHER" id="PTHR42776">
    <property type="entry name" value="SERINE PEPTIDASE S9 FAMILY MEMBER"/>
    <property type="match status" value="1"/>
</dbReference>
<gene>
    <name evidence="3" type="ORF">LNP81_11605</name>
</gene>
<comment type="caution">
    <text evidence="3">The sequence shown here is derived from an EMBL/GenBank/DDBJ whole genome shotgun (WGS) entry which is preliminary data.</text>
</comment>
<dbReference type="Pfam" id="PF00326">
    <property type="entry name" value="Peptidase_S9"/>
    <property type="match status" value="1"/>
</dbReference>
<keyword evidence="1" id="KW-0378">Hydrolase</keyword>
<dbReference type="InterPro" id="IPR001375">
    <property type="entry name" value="Peptidase_S9_cat"/>
</dbReference>
<dbReference type="SUPFAM" id="SSF53474">
    <property type="entry name" value="alpha/beta-Hydrolases"/>
    <property type="match status" value="1"/>
</dbReference>
<proteinExistence type="predicted"/>
<dbReference type="PANTHER" id="PTHR42776:SF4">
    <property type="entry name" value="ACYLAMINO-ACID-RELEASING ENZYME"/>
    <property type="match status" value="1"/>
</dbReference>
<name>A0ABS8MDV7_9FLAO</name>
<dbReference type="Gene3D" id="3.40.50.1820">
    <property type="entry name" value="alpha/beta hydrolase"/>
    <property type="match status" value="1"/>
</dbReference>
<keyword evidence="4" id="KW-1185">Reference proteome</keyword>
<evidence type="ECO:0000256" key="1">
    <source>
        <dbReference type="ARBA" id="ARBA00022801"/>
    </source>
</evidence>
<reference evidence="3" key="1">
    <citation type="submission" date="2021-11" db="EMBL/GenBank/DDBJ databases">
        <title>Description of novel Flavobacterium species.</title>
        <authorList>
            <person name="Saticioglu I.B."/>
            <person name="Ay H."/>
            <person name="Altun S."/>
            <person name="Duman M."/>
        </authorList>
    </citation>
    <scope>NUCLEOTIDE SEQUENCE</scope>
    <source>
        <strain evidence="3">F-30</strain>
    </source>
</reference>
<dbReference type="SUPFAM" id="SSF82171">
    <property type="entry name" value="DPP6 N-terminal domain-like"/>
    <property type="match status" value="1"/>
</dbReference>
<accession>A0ABS8MDV7</accession>
<evidence type="ECO:0000259" key="2">
    <source>
        <dbReference type="Pfam" id="PF00326"/>
    </source>
</evidence>
<evidence type="ECO:0000313" key="3">
    <source>
        <dbReference type="EMBL" id="MCC9063634.1"/>
    </source>
</evidence>
<protein>
    <submittedName>
        <fullName evidence="3">Prolyl oligopeptidase family serine peptidase</fullName>
    </submittedName>
</protein>
<dbReference type="InterPro" id="IPR029058">
    <property type="entry name" value="AB_hydrolase_fold"/>
</dbReference>
<dbReference type="RefSeq" id="WP_230035984.1">
    <property type="nucleotide sequence ID" value="NZ_JAJJMM010000001.1"/>
</dbReference>
<evidence type="ECO:0000313" key="4">
    <source>
        <dbReference type="Proteomes" id="UP001430679"/>
    </source>
</evidence>